<keyword evidence="3" id="KW-1185">Reference proteome</keyword>
<sequence>MLAADTSISRDGPKSRSLDPGPVSLKLMGKQPLGSAKAEKEHNSQIQLPLQIPLTFGGQCEEAMWARWPYCKMSPTEWKPPMASGLTVHLGGGGYVCATGSILVCDNLRACLGCTLRGIST</sequence>
<reference evidence="2 3" key="2">
    <citation type="submission" date="2019-04" db="EMBL/GenBank/DDBJ databases">
        <title>The genome sequence of big-headed turtle.</title>
        <authorList>
            <person name="Gong S."/>
        </authorList>
    </citation>
    <scope>NUCLEOTIDE SEQUENCE [LARGE SCALE GENOMIC DNA]</scope>
    <source>
        <strain evidence="2">DO16091913</strain>
        <tissue evidence="2">Muscle</tissue>
    </source>
</reference>
<protein>
    <submittedName>
        <fullName evidence="2">Glyceraldehyde-3-phosphate dehydrogenase</fullName>
    </submittedName>
</protein>
<name>A0A4D9DGI3_9SAUR</name>
<evidence type="ECO:0000313" key="3">
    <source>
        <dbReference type="Proteomes" id="UP000297703"/>
    </source>
</evidence>
<dbReference type="Proteomes" id="UP000297703">
    <property type="component" value="Unassembled WGS sequence"/>
</dbReference>
<gene>
    <name evidence="2" type="ORF">DR999_PMT22866</name>
</gene>
<comment type="caution">
    <text evidence="2">The sequence shown here is derived from an EMBL/GenBank/DDBJ whole genome shotgun (WGS) entry which is preliminary data.</text>
</comment>
<accession>A0A4D9DGI3</accession>
<evidence type="ECO:0000256" key="1">
    <source>
        <dbReference type="SAM" id="MobiDB-lite"/>
    </source>
</evidence>
<reference evidence="2 3" key="1">
    <citation type="submission" date="2019-04" db="EMBL/GenBank/DDBJ databases">
        <title>Draft genome of the big-headed turtle Platysternon megacephalum.</title>
        <authorList>
            <person name="Gong S."/>
        </authorList>
    </citation>
    <scope>NUCLEOTIDE SEQUENCE [LARGE SCALE GENOMIC DNA]</scope>
    <source>
        <strain evidence="2">DO16091913</strain>
        <tissue evidence="2">Muscle</tissue>
    </source>
</reference>
<feature type="region of interest" description="Disordered" evidence="1">
    <location>
        <begin position="1"/>
        <end position="24"/>
    </location>
</feature>
<organism evidence="2 3">
    <name type="scientific">Platysternon megacephalum</name>
    <name type="common">big-headed turtle</name>
    <dbReference type="NCBI Taxonomy" id="55544"/>
    <lineage>
        <taxon>Eukaryota</taxon>
        <taxon>Metazoa</taxon>
        <taxon>Chordata</taxon>
        <taxon>Craniata</taxon>
        <taxon>Vertebrata</taxon>
        <taxon>Euteleostomi</taxon>
        <taxon>Archelosauria</taxon>
        <taxon>Testudinata</taxon>
        <taxon>Testudines</taxon>
        <taxon>Cryptodira</taxon>
        <taxon>Durocryptodira</taxon>
        <taxon>Testudinoidea</taxon>
        <taxon>Platysternidae</taxon>
        <taxon>Platysternon</taxon>
    </lineage>
</organism>
<dbReference type="EMBL" id="QXTE01004994">
    <property type="protein sequence ID" value="TFJ95541.1"/>
    <property type="molecule type" value="Genomic_DNA"/>
</dbReference>
<evidence type="ECO:0000313" key="2">
    <source>
        <dbReference type="EMBL" id="TFJ95541.1"/>
    </source>
</evidence>
<dbReference type="AlphaFoldDB" id="A0A4D9DGI3"/>
<proteinExistence type="predicted"/>